<dbReference type="InterPro" id="IPR011551">
    <property type="entry name" value="NTP_PyrPHydrolase_MazG"/>
</dbReference>
<dbReference type="Gene3D" id="1.10.287.1080">
    <property type="entry name" value="MazG-like"/>
    <property type="match status" value="2"/>
</dbReference>
<evidence type="ECO:0000259" key="2">
    <source>
        <dbReference type="Pfam" id="PF03819"/>
    </source>
</evidence>
<dbReference type="GO" id="GO:0008168">
    <property type="term" value="F:methyltransferase activity"/>
    <property type="evidence" value="ECO:0007669"/>
    <property type="project" value="InterPro"/>
</dbReference>
<dbReference type="PANTHER" id="PTHR30522:SF0">
    <property type="entry name" value="NUCLEOSIDE TRIPHOSPHATE PYROPHOSPHOHYDROLASE"/>
    <property type="match status" value="1"/>
</dbReference>
<dbReference type="InterPro" id="IPR048011">
    <property type="entry name" value="NTP-PPase_MazG-like_C"/>
</dbReference>
<dbReference type="GO" id="GO:0046052">
    <property type="term" value="P:UTP catabolic process"/>
    <property type="evidence" value="ECO:0007669"/>
    <property type="project" value="TreeGrafter"/>
</dbReference>
<accession>A0A6G1XAZ2</accession>
<organism evidence="3 4">
    <name type="scientific">Salinibacillus xinjiangensis</name>
    <dbReference type="NCBI Taxonomy" id="1229268"/>
    <lineage>
        <taxon>Bacteria</taxon>
        <taxon>Bacillati</taxon>
        <taxon>Bacillota</taxon>
        <taxon>Bacilli</taxon>
        <taxon>Bacillales</taxon>
        <taxon>Bacillaceae</taxon>
        <taxon>Salinibacillus</taxon>
    </lineage>
</organism>
<dbReference type="CDD" id="cd11528">
    <property type="entry name" value="NTP-PPase_MazG_Nterm"/>
    <property type="match status" value="1"/>
</dbReference>
<dbReference type="Gene3D" id="3.40.1010.10">
    <property type="entry name" value="Cobalt-precorrin-4 Transmethylase, Domain 1"/>
    <property type="match status" value="1"/>
</dbReference>
<evidence type="ECO:0000313" key="4">
    <source>
        <dbReference type="Proteomes" id="UP000480185"/>
    </source>
</evidence>
<dbReference type="SUPFAM" id="SSF53790">
    <property type="entry name" value="Tetrapyrrole methylase"/>
    <property type="match status" value="1"/>
</dbReference>
<dbReference type="GO" id="GO:0046081">
    <property type="term" value="P:dUTP catabolic process"/>
    <property type="evidence" value="ECO:0007669"/>
    <property type="project" value="TreeGrafter"/>
</dbReference>
<reference evidence="3 4" key="1">
    <citation type="submission" date="2019-11" db="EMBL/GenBank/DDBJ databases">
        <authorList>
            <person name="Li J."/>
        </authorList>
    </citation>
    <scope>NUCLEOTIDE SEQUENCE [LARGE SCALE GENOMIC DNA]</scope>
    <source>
        <strain evidence="3 4">J4</strain>
    </source>
</reference>
<dbReference type="Pfam" id="PF00590">
    <property type="entry name" value="TP_methylase"/>
    <property type="match status" value="1"/>
</dbReference>
<dbReference type="GO" id="GO:0046047">
    <property type="term" value="P:TTP catabolic process"/>
    <property type="evidence" value="ECO:0007669"/>
    <property type="project" value="TreeGrafter"/>
</dbReference>
<dbReference type="InterPro" id="IPR004518">
    <property type="entry name" value="MazG-like_dom"/>
</dbReference>
<dbReference type="InterPro" id="IPR024180">
    <property type="entry name" value="Tetrapyrrole_Mease/MazG_pred"/>
</dbReference>
<dbReference type="InterPro" id="IPR035996">
    <property type="entry name" value="4pyrrol_Methylase_sf"/>
</dbReference>
<dbReference type="CDD" id="cd11723">
    <property type="entry name" value="YabN_N_like"/>
    <property type="match status" value="1"/>
</dbReference>
<dbReference type="InterPro" id="IPR048015">
    <property type="entry name" value="NTP-PPase_MazG-like_N"/>
</dbReference>
<dbReference type="PANTHER" id="PTHR30522">
    <property type="entry name" value="NUCLEOSIDE TRIPHOSPHATE PYROPHOSPHOHYDROLASE"/>
    <property type="match status" value="1"/>
</dbReference>
<feature type="domain" description="Tetrapyrrole methylase" evidence="1">
    <location>
        <begin position="5"/>
        <end position="208"/>
    </location>
</feature>
<evidence type="ECO:0000259" key="1">
    <source>
        <dbReference type="Pfam" id="PF00590"/>
    </source>
</evidence>
<dbReference type="InterPro" id="IPR035013">
    <property type="entry name" value="YabN_N"/>
</dbReference>
<dbReference type="Proteomes" id="UP000480185">
    <property type="component" value="Unassembled WGS sequence"/>
</dbReference>
<dbReference type="NCBIfam" id="NF007113">
    <property type="entry name" value="PRK09562.1"/>
    <property type="match status" value="1"/>
</dbReference>
<dbReference type="InterPro" id="IPR014777">
    <property type="entry name" value="4pyrrole_Mease_sub1"/>
</dbReference>
<dbReference type="GO" id="GO:0046076">
    <property type="term" value="P:dTTP catabolic process"/>
    <property type="evidence" value="ECO:0007669"/>
    <property type="project" value="TreeGrafter"/>
</dbReference>
<dbReference type="OrthoDB" id="9808939at2"/>
<feature type="domain" description="NTP pyrophosphohydrolase MazG-like" evidence="2">
    <location>
        <begin position="256"/>
        <end position="329"/>
    </location>
</feature>
<gene>
    <name evidence="3" type="primary">mazG</name>
    <name evidence="3" type="ORF">GH754_18145</name>
</gene>
<dbReference type="CDD" id="cd11529">
    <property type="entry name" value="NTP-PPase_MazG_Cterm"/>
    <property type="match status" value="1"/>
</dbReference>
<dbReference type="AlphaFoldDB" id="A0A6G1XAZ2"/>
<dbReference type="EMBL" id="WJNH01000017">
    <property type="protein sequence ID" value="MRG88181.1"/>
    <property type="molecule type" value="Genomic_DNA"/>
</dbReference>
<dbReference type="GO" id="GO:0046061">
    <property type="term" value="P:dATP catabolic process"/>
    <property type="evidence" value="ECO:0007669"/>
    <property type="project" value="TreeGrafter"/>
</dbReference>
<dbReference type="PIRSF" id="PIRSF002845">
    <property type="entry name" value="Ttrprl_mtas_MazG"/>
    <property type="match status" value="1"/>
</dbReference>
<dbReference type="Pfam" id="PF03819">
    <property type="entry name" value="MazG"/>
    <property type="match status" value="2"/>
</dbReference>
<dbReference type="NCBIfam" id="TIGR00444">
    <property type="entry name" value="mazG"/>
    <property type="match status" value="1"/>
</dbReference>
<dbReference type="RefSeq" id="WP_153730054.1">
    <property type="nucleotide sequence ID" value="NZ_WJNH01000017.1"/>
</dbReference>
<dbReference type="FunFam" id="1.10.287.1080:FF:000001">
    <property type="entry name" value="Nucleoside triphosphate pyrophosphohydrolase"/>
    <property type="match status" value="1"/>
</dbReference>
<dbReference type="EC" id="3.6.1.9" evidence="3"/>
<dbReference type="SUPFAM" id="SSF101386">
    <property type="entry name" value="all-alpha NTP pyrophosphatases"/>
    <property type="match status" value="2"/>
</dbReference>
<feature type="domain" description="NTP pyrophosphohydrolase MazG-like" evidence="2">
    <location>
        <begin position="393"/>
        <end position="452"/>
    </location>
</feature>
<dbReference type="InterPro" id="IPR000878">
    <property type="entry name" value="4pyrrol_Mease"/>
</dbReference>
<dbReference type="FunFam" id="1.10.287.1080:FF:000003">
    <property type="entry name" value="Nucleoside triphosphate pyrophosphohydrolase"/>
    <property type="match status" value="1"/>
</dbReference>
<protein>
    <submittedName>
        <fullName evidence="3">Nucleoside triphosphate pyrophosphohydrolase</fullName>
        <ecNumber evidence="3">3.6.1.9</ecNumber>
    </submittedName>
</protein>
<comment type="caution">
    <text evidence="3">The sequence shown here is derived from an EMBL/GenBank/DDBJ whole genome shotgun (WGS) entry which is preliminary data.</text>
</comment>
<evidence type="ECO:0000313" key="3">
    <source>
        <dbReference type="EMBL" id="MRG88181.1"/>
    </source>
</evidence>
<dbReference type="GO" id="GO:0006950">
    <property type="term" value="P:response to stress"/>
    <property type="evidence" value="ECO:0007669"/>
    <property type="project" value="UniProtKB-ARBA"/>
</dbReference>
<keyword evidence="3" id="KW-0378">Hydrolase</keyword>
<name>A0A6G1XAZ2_9BACI</name>
<dbReference type="GO" id="GO:0047429">
    <property type="term" value="F:nucleoside triphosphate diphosphatase activity"/>
    <property type="evidence" value="ECO:0007669"/>
    <property type="project" value="UniProtKB-EC"/>
</dbReference>
<proteinExistence type="predicted"/>
<sequence length="490" mass="55997">MEKVITIFGLGAGDIDQISLGVYRTLTSSKAAIYTRTLDHPVIQSLMNEGVNFQSFDEVYGQHQDFESVYDQIAETLIQAAQQQSIIYTVPGHPMLAERTVQLLLEAEQRDANLKVHIGHGQSYLDSLFTALSIDPVEGFQFVDATSFQRFDLKYGQHIIFTQVYDEMIASEVKLTLMEDLPDDYEVTVVHAAGSDSEWMKKVPLYELDRKVPISNLISVYVPPVPKELRNHQFERLREVIAILRGPNGCPWDLEQTHESLRPFLIEEAYEVIEAINDQNDDKVAEELGDVLLQIMLHGQIGEEEGFYSVDDIIQSITDKMIRRHPHVFGNANLESSDAVIQSWEEIKQEEQGDQPSSVLDGIEKSLPALLTALELQKKAAKVGFDWKEKTPIMNKIKEEIKEFEEAIENQSVTNSEKEFGDLLFAIVNLGRHEKINPEIALGRTNQKFKSRFQYIEKRAAENKKSLKDMSLSEMDRYWEEAKTNIEKER</sequence>
<dbReference type="GO" id="GO:0006203">
    <property type="term" value="P:dGTP catabolic process"/>
    <property type="evidence" value="ECO:0007669"/>
    <property type="project" value="TreeGrafter"/>
</dbReference>
<keyword evidence="4" id="KW-1185">Reference proteome</keyword>